<comment type="caution">
    <text evidence="1">The sequence shown here is derived from an EMBL/GenBank/DDBJ whole genome shotgun (WGS) entry which is preliminary data.</text>
</comment>
<organism evidence="1 2">
    <name type="scientific">Ancylostoma caninum</name>
    <name type="common">Dog hookworm</name>
    <dbReference type="NCBI Taxonomy" id="29170"/>
    <lineage>
        <taxon>Eukaryota</taxon>
        <taxon>Metazoa</taxon>
        <taxon>Ecdysozoa</taxon>
        <taxon>Nematoda</taxon>
        <taxon>Chromadorea</taxon>
        <taxon>Rhabditida</taxon>
        <taxon>Rhabditina</taxon>
        <taxon>Rhabditomorpha</taxon>
        <taxon>Strongyloidea</taxon>
        <taxon>Ancylostomatidae</taxon>
        <taxon>Ancylostomatinae</taxon>
        <taxon>Ancylostoma</taxon>
    </lineage>
</organism>
<reference evidence="1 2" key="1">
    <citation type="submission" date="2014-10" db="EMBL/GenBank/DDBJ databases">
        <title>Draft genome of the hookworm Ancylostoma caninum.</title>
        <authorList>
            <person name="Mitreva M."/>
        </authorList>
    </citation>
    <scope>NUCLEOTIDE SEQUENCE [LARGE SCALE GENOMIC DNA]</scope>
    <source>
        <strain evidence="1 2">Baltimore</strain>
    </source>
</reference>
<dbReference type="Proteomes" id="UP000252519">
    <property type="component" value="Unassembled WGS sequence"/>
</dbReference>
<dbReference type="EMBL" id="JOJR01000395">
    <property type="protein sequence ID" value="RCN38499.1"/>
    <property type="molecule type" value="Genomic_DNA"/>
</dbReference>
<evidence type="ECO:0000313" key="1">
    <source>
        <dbReference type="EMBL" id="RCN38499.1"/>
    </source>
</evidence>
<sequence length="113" mass="13082">MICQRIHHKSSYRSITIVEILHESCLPFSLGWLPRKLFQQAGSNYRLEIIHAPNGMILLKLPHVLHLDQPTCLNSWVNILTFLPNKTGYLLRRLGSSVICSPSCRGYVLWKWI</sequence>
<evidence type="ECO:0000313" key="2">
    <source>
        <dbReference type="Proteomes" id="UP000252519"/>
    </source>
</evidence>
<name>A0A368G5C4_ANCCA</name>
<gene>
    <name evidence="1" type="ORF">ANCCAN_15574</name>
</gene>
<accession>A0A368G5C4</accession>
<keyword evidence="2" id="KW-1185">Reference proteome</keyword>
<dbReference type="AlphaFoldDB" id="A0A368G5C4"/>
<proteinExistence type="predicted"/>
<protein>
    <submittedName>
        <fullName evidence="1">Uncharacterized protein</fullName>
    </submittedName>
</protein>